<dbReference type="Proteomes" id="UP000886885">
    <property type="component" value="Chromosome 17A"/>
</dbReference>
<dbReference type="InterPro" id="IPR046959">
    <property type="entry name" value="PRK1-6/SRF4-like"/>
</dbReference>
<feature type="compositionally biased region" description="Basic and acidic residues" evidence="3">
    <location>
        <begin position="296"/>
        <end position="308"/>
    </location>
</feature>
<dbReference type="GO" id="GO:0004672">
    <property type="term" value="F:protein kinase activity"/>
    <property type="evidence" value="ECO:0007669"/>
    <property type="project" value="InterPro"/>
</dbReference>
<dbReference type="PROSITE" id="PS50011">
    <property type="entry name" value="PROTEIN_KINASE_DOM"/>
    <property type="match status" value="1"/>
</dbReference>
<feature type="transmembrane region" description="Helical" evidence="4">
    <location>
        <begin position="6"/>
        <end position="24"/>
    </location>
</feature>
<dbReference type="AlphaFoldDB" id="A0A8X7Y3J8"/>
<dbReference type="GO" id="GO:0005524">
    <property type="term" value="F:ATP binding"/>
    <property type="evidence" value="ECO:0007669"/>
    <property type="project" value="InterPro"/>
</dbReference>
<evidence type="ECO:0000256" key="3">
    <source>
        <dbReference type="SAM" id="MobiDB-lite"/>
    </source>
</evidence>
<keyword evidence="4" id="KW-0472">Membrane</keyword>
<sequence>MDLAVSNIFVVATFVVFNLIFGLSSTMPVRSLFQTEVFFPEERDALMQIRDSVSSTLDLHGNWTGPPCNQNSGRWAGIICSNWHVVGLVLEGIQLTGSLPPTFLQNITFLAYLSFRNNSIYGPLPNLSNLVLLKSVFFSYNRFTGPIPSEYIELPNLEQLELQQNYLDGEIPPFDQPTLTLFNVSYNHLRGSIPDTDVFQRFSESSYDHNSNLCAIPLEPCPVLPLAPLIPPPSPPISPPQSGKRKLPIWIVVLVAVVSTLVALMVMFVFSCCYKKAQERGTPKEHQAGEDGSSEWTDRKTAYSRSAEDPERSVELQFFDKNIPVFDLDDLLRASAEVLGKGKLGTTYKANLESGAVISVKRVEYMDSLSKKEFIQQMQLLGKMRHENLVQIISFSYSKEEKLIVYEFVPGGSLFELLHAITTLSSDKLYLWLLENRGVGRIPLNWAARFSIIKDVAKGMAFLHQSLPSHKVPHANLKSSNVLIRGDRHSYHSKLTNYGFLPLLPSRKLSERLAVGRSPEFCQGKKLTHKADVYCFGIILLEVITGKIPGGTSPEGNYGKADDLSDWVRMVVNNDWSIDILDVEILASREGHHEMMKLTEIALQCTDMAPEKRPKMSEVLTRIEEIDRTNQGND</sequence>
<dbReference type="Pfam" id="PF07714">
    <property type="entry name" value="PK_Tyr_Ser-Thr"/>
    <property type="match status" value="1"/>
</dbReference>
<dbReference type="PANTHER" id="PTHR48007">
    <property type="entry name" value="LEUCINE-RICH REPEAT RECEPTOR-LIKE PROTEIN KINASE PXC1"/>
    <property type="match status" value="1"/>
</dbReference>
<feature type="region of interest" description="Disordered" evidence="3">
    <location>
        <begin position="281"/>
        <end position="308"/>
    </location>
</feature>
<evidence type="ECO:0000313" key="7">
    <source>
        <dbReference type="Proteomes" id="UP000886885"/>
    </source>
</evidence>
<comment type="caution">
    <text evidence="6">The sequence shown here is derived from an EMBL/GenBank/DDBJ whole genome shotgun (WGS) entry which is preliminary data.</text>
</comment>
<keyword evidence="4" id="KW-1133">Transmembrane helix</keyword>
<name>A0A8X7Y3J8_POPTO</name>
<protein>
    <recommendedName>
        <fullName evidence="5">Protein kinase domain-containing protein</fullName>
    </recommendedName>
</protein>
<dbReference type="InterPro" id="IPR013210">
    <property type="entry name" value="LRR_N_plant-typ"/>
</dbReference>
<accession>A0A8X7Y3J8</accession>
<keyword evidence="2" id="KW-0677">Repeat</keyword>
<evidence type="ECO:0000256" key="1">
    <source>
        <dbReference type="ARBA" id="ARBA00022614"/>
    </source>
</evidence>
<keyword evidence="7" id="KW-1185">Reference proteome</keyword>
<gene>
    <name evidence="6" type="ORF">POTOM_054398</name>
</gene>
<evidence type="ECO:0000313" key="6">
    <source>
        <dbReference type="EMBL" id="KAG6743444.1"/>
    </source>
</evidence>
<keyword evidence="4" id="KW-0812">Transmembrane</keyword>
<dbReference type="OrthoDB" id="772719at2759"/>
<dbReference type="EMBL" id="JAAWWB010000033">
    <property type="protein sequence ID" value="KAG6743444.1"/>
    <property type="molecule type" value="Genomic_DNA"/>
</dbReference>
<reference evidence="6" key="1">
    <citation type="journal article" date="2020" name="bioRxiv">
        <title>Hybrid origin of Populus tomentosa Carr. identified through genome sequencing and phylogenomic analysis.</title>
        <authorList>
            <person name="An X."/>
            <person name="Gao K."/>
            <person name="Chen Z."/>
            <person name="Li J."/>
            <person name="Yang X."/>
            <person name="Yang X."/>
            <person name="Zhou J."/>
            <person name="Guo T."/>
            <person name="Zhao T."/>
            <person name="Huang S."/>
            <person name="Miao D."/>
            <person name="Khan W.U."/>
            <person name="Rao P."/>
            <person name="Ye M."/>
            <person name="Lei B."/>
            <person name="Liao W."/>
            <person name="Wang J."/>
            <person name="Ji L."/>
            <person name="Li Y."/>
            <person name="Guo B."/>
            <person name="Mustafa N.S."/>
            <person name="Li S."/>
            <person name="Yun Q."/>
            <person name="Keller S.R."/>
            <person name="Mao J."/>
            <person name="Zhang R."/>
            <person name="Strauss S.H."/>
        </authorList>
    </citation>
    <scope>NUCLEOTIDE SEQUENCE</scope>
    <source>
        <strain evidence="6">GM15</strain>
        <tissue evidence="6">Leaf</tissue>
    </source>
</reference>
<dbReference type="Pfam" id="PF08263">
    <property type="entry name" value="LRRNT_2"/>
    <property type="match status" value="1"/>
</dbReference>
<dbReference type="InterPro" id="IPR001245">
    <property type="entry name" value="Ser-Thr/Tyr_kinase_cat_dom"/>
</dbReference>
<evidence type="ECO:0000256" key="2">
    <source>
        <dbReference type="ARBA" id="ARBA00022737"/>
    </source>
</evidence>
<dbReference type="PANTHER" id="PTHR48007:SF40">
    <property type="entry name" value="SERINE-THREONINE_TYROSINE-PROTEIN KINASE CATALYTIC DOMAIN-CONTAINING PROTEIN"/>
    <property type="match status" value="1"/>
</dbReference>
<organism evidence="6 7">
    <name type="scientific">Populus tomentosa</name>
    <name type="common">Chinese white poplar</name>
    <dbReference type="NCBI Taxonomy" id="118781"/>
    <lineage>
        <taxon>Eukaryota</taxon>
        <taxon>Viridiplantae</taxon>
        <taxon>Streptophyta</taxon>
        <taxon>Embryophyta</taxon>
        <taxon>Tracheophyta</taxon>
        <taxon>Spermatophyta</taxon>
        <taxon>Magnoliopsida</taxon>
        <taxon>eudicotyledons</taxon>
        <taxon>Gunneridae</taxon>
        <taxon>Pentapetalae</taxon>
        <taxon>rosids</taxon>
        <taxon>fabids</taxon>
        <taxon>Malpighiales</taxon>
        <taxon>Salicaceae</taxon>
        <taxon>Saliceae</taxon>
        <taxon>Populus</taxon>
    </lineage>
</organism>
<feature type="transmembrane region" description="Helical" evidence="4">
    <location>
        <begin position="247"/>
        <end position="270"/>
    </location>
</feature>
<dbReference type="InterPro" id="IPR000719">
    <property type="entry name" value="Prot_kinase_dom"/>
</dbReference>
<evidence type="ECO:0000259" key="5">
    <source>
        <dbReference type="PROSITE" id="PS50011"/>
    </source>
</evidence>
<feature type="domain" description="Protein kinase" evidence="5">
    <location>
        <begin position="333"/>
        <end position="626"/>
    </location>
</feature>
<keyword evidence="1" id="KW-0433">Leucine-rich repeat</keyword>
<evidence type="ECO:0000256" key="4">
    <source>
        <dbReference type="SAM" id="Phobius"/>
    </source>
</evidence>
<proteinExistence type="predicted"/>